<evidence type="ECO:0000313" key="16">
    <source>
        <dbReference type="Proteomes" id="UP000695007"/>
    </source>
</evidence>
<accession>A0AAJ7DU13</accession>
<feature type="transmembrane region" description="Helical" evidence="15">
    <location>
        <begin position="150"/>
        <end position="175"/>
    </location>
</feature>
<evidence type="ECO:0000313" key="17">
    <source>
        <dbReference type="RefSeq" id="XP_011496485.1"/>
    </source>
</evidence>
<dbReference type="GeneID" id="105361081"/>
<evidence type="ECO:0000256" key="5">
    <source>
        <dbReference type="ARBA" id="ARBA00022692"/>
    </source>
</evidence>
<feature type="transmembrane region" description="Helical" evidence="15">
    <location>
        <begin position="247"/>
        <end position="265"/>
    </location>
</feature>
<dbReference type="Pfam" id="PF01066">
    <property type="entry name" value="CDP-OH_P_transf"/>
    <property type="match status" value="1"/>
</dbReference>
<evidence type="ECO:0000256" key="14">
    <source>
        <dbReference type="ARBA" id="ARBA00047433"/>
    </source>
</evidence>
<dbReference type="AlphaFoldDB" id="A0AAJ7DU13"/>
<protein>
    <recommendedName>
        <fullName evidence="13">cardiolipin synthase (CMP-forming)</fullName>
        <ecNumber evidence="13">2.7.8.41</ecNumber>
    </recommendedName>
</protein>
<gene>
    <name evidence="17" type="primary">LOC105361081</name>
</gene>
<evidence type="ECO:0000256" key="10">
    <source>
        <dbReference type="ARBA" id="ARBA00023136"/>
    </source>
</evidence>
<keyword evidence="8" id="KW-0443">Lipid metabolism</keyword>
<organism evidence="16 17">
    <name type="scientific">Ceratosolen solmsi marchali</name>
    <dbReference type="NCBI Taxonomy" id="326594"/>
    <lineage>
        <taxon>Eukaryota</taxon>
        <taxon>Metazoa</taxon>
        <taxon>Ecdysozoa</taxon>
        <taxon>Arthropoda</taxon>
        <taxon>Hexapoda</taxon>
        <taxon>Insecta</taxon>
        <taxon>Pterygota</taxon>
        <taxon>Neoptera</taxon>
        <taxon>Endopterygota</taxon>
        <taxon>Hymenoptera</taxon>
        <taxon>Apocrita</taxon>
        <taxon>Proctotrupomorpha</taxon>
        <taxon>Chalcidoidea</taxon>
        <taxon>Agaonidae</taxon>
        <taxon>Agaoninae</taxon>
        <taxon>Ceratosolen</taxon>
    </lineage>
</organism>
<evidence type="ECO:0000256" key="6">
    <source>
        <dbReference type="ARBA" id="ARBA00022792"/>
    </source>
</evidence>
<evidence type="ECO:0000256" key="3">
    <source>
        <dbReference type="ARBA" id="ARBA00022516"/>
    </source>
</evidence>
<dbReference type="InterPro" id="IPR043130">
    <property type="entry name" value="CDP-OH_PTrfase_TM_dom"/>
</dbReference>
<keyword evidence="6" id="KW-0999">Mitochondrion inner membrane</keyword>
<feature type="transmembrane region" description="Helical" evidence="15">
    <location>
        <begin position="221"/>
        <end position="240"/>
    </location>
</feature>
<dbReference type="Proteomes" id="UP000695007">
    <property type="component" value="Unplaced"/>
</dbReference>
<dbReference type="GO" id="GO:0005743">
    <property type="term" value="C:mitochondrial inner membrane"/>
    <property type="evidence" value="ECO:0007669"/>
    <property type="project" value="UniProtKB-SubCell"/>
</dbReference>
<evidence type="ECO:0000256" key="12">
    <source>
        <dbReference type="ARBA" id="ARBA00023264"/>
    </source>
</evidence>
<comment type="catalytic activity">
    <reaction evidence="14">
        <text>a CDP-1,2-diacyl-sn-glycerol + a 1,2-diacyl-sn-glycero-3-phospho-(1'-sn-glycerol) = a cardiolipin + CMP + H(+)</text>
        <dbReference type="Rhea" id="RHEA:32931"/>
        <dbReference type="ChEBI" id="CHEBI:15378"/>
        <dbReference type="ChEBI" id="CHEBI:58332"/>
        <dbReference type="ChEBI" id="CHEBI:60377"/>
        <dbReference type="ChEBI" id="CHEBI:62237"/>
        <dbReference type="ChEBI" id="CHEBI:64716"/>
        <dbReference type="EC" id="2.7.8.41"/>
    </reaction>
</comment>
<keyword evidence="3" id="KW-0444">Lipid biosynthesis</keyword>
<keyword evidence="12" id="KW-1208">Phospholipid metabolism</keyword>
<evidence type="ECO:0000256" key="9">
    <source>
        <dbReference type="ARBA" id="ARBA00023128"/>
    </source>
</evidence>
<keyword evidence="5 15" id="KW-0812">Transmembrane</keyword>
<evidence type="ECO:0000256" key="15">
    <source>
        <dbReference type="SAM" id="Phobius"/>
    </source>
</evidence>
<dbReference type="InterPro" id="IPR000462">
    <property type="entry name" value="CDP-OH_P_trans"/>
</dbReference>
<dbReference type="FunFam" id="1.20.120.1760:FF:000005">
    <property type="entry name" value="Cardiolipin synthase 1"/>
    <property type="match status" value="1"/>
</dbReference>
<comment type="subcellular location">
    <subcellularLocation>
        <location evidence="1">Mitochondrion inner membrane</location>
        <topology evidence="1">Multi-pass membrane protein</topology>
    </subcellularLocation>
</comment>
<dbReference type="GO" id="GO:0043337">
    <property type="term" value="F:cardiolipin synthase (CMP-forming)"/>
    <property type="evidence" value="ECO:0007669"/>
    <property type="project" value="UniProtKB-EC"/>
</dbReference>
<evidence type="ECO:0000256" key="8">
    <source>
        <dbReference type="ARBA" id="ARBA00023098"/>
    </source>
</evidence>
<dbReference type="RefSeq" id="XP_011496485.1">
    <property type="nucleotide sequence ID" value="XM_011498183.1"/>
</dbReference>
<name>A0AAJ7DU13_9HYME</name>
<evidence type="ECO:0000256" key="7">
    <source>
        <dbReference type="ARBA" id="ARBA00022989"/>
    </source>
</evidence>
<evidence type="ECO:0000256" key="13">
    <source>
        <dbReference type="ARBA" id="ARBA00039001"/>
    </source>
</evidence>
<keyword evidence="9" id="KW-0496">Mitochondrion</keyword>
<proteinExistence type="inferred from homology"/>
<keyword evidence="16" id="KW-1185">Reference proteome</keyword>
<dbReference type="PANTHER" id="PTHR14269:SF60">
    <property type="entry name" value="CARDIOLIPIN SYNTHASE (CMP-FORMING)"/>
    <property type="match status" value="1"/>
</dbReference>
<reference evidence="17" key="1">
    <citation type="submission" date="2025-08" db="UniProtKB">
        <authorList>
            <consortium name="RefSeq"/>
        </authorList>
    </citation>
    <scope>IDENTIFICATION</scope>
</reference>
<evidence type="ECO:0000256" key="2">
    <source>
        <dbReference type="ARBA" id="ARBA00010441"/>
    </source>
</evidence>
<comment type="similarity">
    <text evidence="2">Belongs to the CDP-alcohol phosphatidyltransferase class-I family.</text>
</comment>
<evidence type="ECO:0000256" key="4">
    <source>
        <dbReference type="ARBA" id="ARBA00022679"/>
    </source>
</evidence>
<dbReference type="PANTHER" id="PTHR14269">
    <property type="entry name" value="CDP-DIACYLGLYCEROL--GLYCEROL-3-PHOSPHATE 3-PHOSPHATIDYLTRANSFERASE-RELATED"/>
    <property type="match status" value="1"/>
</dbReference>
<dbReference type="Gene3D" id="1.20.120.1760">
    <property type="match status" value="1"/>
</dbReference>
<keyword evidence="7 15" id="KW-1133">Transmembrane helix</keyword>
<dbReference type="CTD" id="43104"/>
<keyword evidence="11" id="KW-0594">Phospholipid biosynthesis</keyword>
<keyword evidence="10 15" id="KW-0472">Membrane</keyword>
<dbReference type="EC" id="2.7.8.41" evidence="13"/>
<dbReference type="InterPro" id="IPR050324">
    <property type="entry name" value="CDP-alcohol_PTase-I"/>
</dbReference>
<evidence type="ECO:0000256" key="11">
    <source>
        <dbReference type="ARBA" id="ARBA00023209"/>
    </source>
</evidence>
<dbReference type="KEGG" id="csol:105361081"/>
<keyword evidence="4" id="KW-0808">Transferase</keyword>
<sequence length="287" mass="33363">MSYFCQLQFTRYKILNRYIIKRCFHQCKSQCYCINKHDMYNKKTKIRWQQYSKRKEINARFFKEFQQKKQIVEEIIERENIWTIPNFLSLGRILATPCLSYLIVSQDYQLALWLFGFAGFSDLTDGWIARTWTSQASKLGSFLDPAADKLLISTMFLSLTWVGLIPQSLTCLVIIRDIFLVAAASNIRYRSLPAPKTLSRFFDITHATVQLAPTSISKFNTVVQLLLITGTLAAPVFDFLDHKYLQGFRYFTAITTIASGISYIVSKNTYTLLMKNNKMQMKSCKMK</sequence>
<dbReference type="GO" id="GO:0032049">
    <property type="term" value="P:cardiolipin biosynthetic process"/>
    <property type="evidence" value="ECO:0007669"/>
    <property type="project" value="TreeGrafter"/>
</dbReference>
<evidence type="ECO:0000256" key="1">
    <source>
        <dbReference type="ARBA" id="ARBA00004448"/>
    </source>
</evidence>